<sequence>GGSLSNEKQIQMMQERMDQMQLMMEQMLQYQQNLKVE</sequence>
<evidence type="ECO:0000313" key="2">
    <source>
        <dbReference type="Proteomes" id="UP000253647"/>
    </source>
</evidence>
<feature type="non-terminal residue" evidence="1">
    <location>
        <position position="1"/>
    </location>
</feature>
<dbReference type="AlphaFoldDB" id="A0A368X3W2"/>
<reference evidence="1 2" key="1">
    <citation type="submission" date="2018-07" db="EMBL/GenBank/DDBJ databases">
        <title>Freshwater and sediment microbial communities from various areas in North America, analyzing microbe dynamics in response to fracking.</title>
        <authorList>
            <person name="Lamendella R."/>
        </authorList>
    </citation>
    <scope>NUCLEOTIDE SEQUENCE [LARGE SCALE GENOMIC DNA]</scope>
    <source>
        <strain evidence="1 2">105B</strain>
    </source>
</reference>
<evidence type="ECO:0000313" key="1">
    <source>
        <dbReference type="EMBL" id="RCW62680.1"/>
    </source>
</evidence>
<comment type="caution">
    <text evidence="1">The sequence shown here is derived from an EMBL/GenBank/DDBJ whole genome shotgun (WGS) entry which is preliminary data.</text>
</comment>
<dbReference type="EMBL" id="QPJI01000022">
    <property type="protein sequence ID" value="RCW62680.1"/>
    <property type="molecule type" value="Genomic_DNA"/>
</dbReference>
<gene>
    <name evidence="1" type="ORF">DET61_1221</name>
</gene>
<proteinExistence type="predicted"/>
<organism evidence="1 2">
    <name type="scientific">Marinobacter nauticus</name>
    <name type="common">Marinobacter hydrocarbonoclasticus</name>
    <name type="synonym">Marinobacter aquaeolei</name>
    <dbReference type="NCBI Taxonomy" id="2743"/>
    <lineage>
        <taxon>Bacteria</taxon>
        <taxon>Pseudomonadati</taxon>
        <taxon>Pseudomonadota</taxon>
        <taxon>Gammaproteobacteria</taxon>
        <taxon>Pseudomonadales</taxon>
        <taxon>Marinobacteraceae</taxon>
        <taxon>Marinobacter</taxon>
    </lineage>
</organism>
<dbReference type="Proteomes" id="UP000253647">
    <property type="component" value="Unassembled WGS sequence"/>
</dbReference>
<name>A0A368X3W2_MARNT</name>
<protein>
    <submittedName>
        <fullName evidence="1">Uncharacterized protein</fullName>
    </submittedName>
</protein>
<accession>A0A368X3W2</accession>